<dbReference type="EMBL" id="LGRX02003755">
    <property type="protein sequence ID" value="KAK3281674.1"/>
    <property type="molecule type" value="Genomic_DNA"/>
</dbReference>
<keyword evidence="2" id="KW-1185">Reference proteome</keyword>
<dbReference type="AlphaFoldDB" id="A0AAE0LEC5"/>
<dbReference type="InterPro" id="IPR036086">
    <property type="entry name" value="ParB/Sulfiredoxin_sf"/>
</dbReference>
<name>A0AAE0LEC5_9CHLO</name>
<evidence type="ECO:0000313" key="2">
    <source>
        <dbReference type="Proteomes" id="UP001190700"/>
    </source>
</evidence>
<accession>A0AAE0LEC5</accession>
<dbReference type="Pfam" id="PF08857">
    <property type="entry name" value="ParBc_2"/>
    <property type="match status" value="1"/>
</dbReference>
<gene>
    <name evidence="1" type="ORF">CYMTET_10551</name>
</gene>
<dbReference type="SUPFAM" id="SSF110849">
    <property type="entry name" value="ParB/Sulfiredoxin"/>
    <property type="match status" value="1"/>
</dbReference>
<evidence type="ECO:0000313" key="1">
    <source>
        <dbReference type="EMBL" id="KAK3281674.1"/>
    </source>
</evidence>
<dbReference type="InterPro" id="IPR014956">
    <property type="entry name" value="ParBc_2"/>
</dbReference>
<dbReference type="Proteomes" id="UP001190700">
    <property type="component" value="Unassembled WGS sequence"/>
</dbReference>
<sequence length="186" mass="22127">MVDGLCRGWAFMRDPDYTRISHKLLPKTFHIQEFRNDVYRSMGGFARKHKVLKRGKTLDDKLFFEFRWGYFFWLHRANEFELWGDDRNHRGWKSVLKLIGQFDEDFLIPLVEGNASTEEKLLFVQEKVLPSYGMLIYYLRYLCYEYADSDEKDVDGLRRIFGVNHSVLPGKVLDGRREIWGSSNVV</sequence>
<comment type="caution">
    <text evidence="1">The sequence shown here is derived from an EMBL/GenBank/DDBJ whole genome shotgun (WGS) entry which is preliminary data.</text>
</comment>
<organism evidence="1 2">
    <name type="scientific">Cymbomonas tetramitiformis</name>
    <dbReference type="NCBI Taxonomy" id="36881"/>
    <lineage>
        <taxon>Eukaryota</taxon>
        <taxon>Viridiplantae</taxon>
        <taxon>Chlorophyta</taxon>
        <taxon>Pyramimonadophyceae</taxon>
        <taxon>Pyramimonadales</taxon>
        <taxon>Pyramimonadaceae</taxon>
        <taxon>Cymbomonas</taxon>
    </lineage>
</organism>
<proteinExistence type="predicted"/>
<protein>
    <submittedName>
        <fullName evidence="1">Uncharacterized protein</fullName>
    </submittedName>
</protein>
<reference evidence="1 2" key="1">
    <citation type="journal article" date="2015" name="Genome Biol. Evol.">
        <title>Comparative Genomics of a Bacterivorous Green Alga Reveals Evolutionary Causalities and Consequences of Phago-Mixotrophic Mode of Nutrition.</title>
        <authorList>
            <person name="Burns J.A."/>
            <person name="Paasch A."/>
            <person name="Narechania A."/>
            <person name="Kim E."/>
        </authorList>
    </citation>
    <scope>NUCLEOTIDE SEQUENCE [LARGE SCALE GENOMIC DNA]</scope>
    <source>
        <strain evidence="1 2">PLY_AMNH</strain>
    </source>
</reference>